<keyword evidence="2" id="KW-0812">Transmembrane</keyword>
<dbReference type="Proteomes" id="UP000315724">
    <property type="component" value="Chromosome"/>
</dbReference>
<gene>
    <name evidence="3" type="ORF">Mal48_16720</name>
</gene>
<protein>
    <submittedName>
        <fullName evidence="3">Uncharacterized protein</fullName>
    </submittedName>
</protein>
<organism evidence="3 4">
    <name type="scientific">Thalassoglobus polymorphus</name>
    <dbReference type="NCBI Taxonomy" id="2527994"/>
    <lineage>
        <taxon>Bacteria</taxon>
        <taxon>Pseudomonadati</taxon>
        <taxon>Planctomycetota</taxon>
        <taxon>Planctomycetia</taxon>
        <taxon>Planctomycetales</taxon>
        <taxon>Planctomycetaceae</taxon>
        <taxon>Thalassoglobus</taxon>
    </lineage>
</organism>
<keyword evidence="2" id="KW-0472">Membrane</keyword>
<dbReference type="EMBL" id="CP036267">
    <property type="protein sequence ID" value="QDT32426.1"/>
    <property type="molecule type" value="Genomic_DNA"/>
</dbReference>
<sequence length="90" mass="10219">MTMPIAKTPAGMLAMSGISLFHITLIHITFSQRERERPGRQGIEERKFVELELASPRPPPMRTPSRNNADSNNLQKLDPYFSGETLREIP</sequence>
<feature type="region of interest" description="Disordered" evidence="1">
    <location>
        <begin position="32"/>
        <end position="90"/>
    </location>
</feature>
<accession>A0A517QLC1</accession>
<feature type="compositionally biased region" description="Basic and acidic residues" evidence="1">
    <location>
        <begin position="32"/>
        <end position="50"/>
    </location>
</feature>
<dbReference type="KEGG" id="tpol:Mal48_16720"/>
<keyword evidence="4" id="KW-1185">Reference proteome</keyword>
<name>A0A517QLC1_9PLAN</name>
<feature type="transmembrane region" description="Helical" evidence="2">
    <location>
        <begin position="12"/>
        <end position="30"/>
    </location>
</feature>
<proteinExistence type="predicted"/>
<evidence type="ECO:0000256" key="1">
    <source>
        <dbReference type="SAM" id="MobiDB-lite"/>
    </source>
</evidence>
<dbReference type="AlphaFoldDB" id="A0A517QLC1"/>
<evidence type="ECO:0000256" key="2">
    <source>
        <dbReference type="SAM" id="Phobius"/>
    </source>
</evidence>
<keyword evidence="2" id="KW-1133">Transmembrane helix</keyword>
<reference evidence="3 4" key="1">
    <citation type="submission" date="2019-02" db="EMBL/GenBank/DDBJ databases">
        <title>Deep-cultivation of Planctomycetes and their phenomic and genomic characterization uncovers novel biology.</title>
        <authorList>
            <person name="Wiegand S."/>
            <person name="Jogler M."/>
            <person name="Boedeker C."/>
            <person name="Pinto D."/>
            <person name="Vollmers J."/>
            <person name="Rivas-Marin E."/>
            <person name="Kohn T."/>
            <person name="Peeters S.H."/>
            <person name="Heuer A."/>
            <person name="Rast P."/>
            <person name="Oberbeckmann S."/>
            <person name="Bunk B."/>
            <person name="Jeske O."/>
            <person name="Meyerdierks A."/>
            <person name="Storesund J.E."/>
            <person name="Kallscheuer N."/>
            <person name="Luecker S."/>
            <person name="Lage O.M."/>
            <person name="Pohl T."/>
            <person name="Merkel B.J."/>
            <person name="Hornburger P."/>
            <person name="Mueller R.-W."/>
            <person name="Bruemmer F."/>
            <person name="Labrenz M."/>
            <person name="Spormann A.M."/>
            <person name="Op den Camp H."/>
            <person name="Overmann J."/>
            <person name="Amann R."/>
            <person name="Jetten M.S.M."/>
            <person name="Mascher T."/>
            <person name="Medema M.H."/>
            <person name="Devos D.P."/>
            <person name="Kaster A.-K."/>
            <person name="Ovreas L."/>
            <person name="Rohde M."/>
            <person name="Galperin M.Y."/>
            <person name="Jogler C."/>
        </authorList>
    </citation>
    <scope>NUCLEOTIDE SEQUENCE [LARGE SCALE GENOMIC DNA]</scope>
    <source>
        <strain evidence="3 4">Mal48</strain>
    </source>
</reference>
<evidence type="ECO:0000313" key="3">
    <source>
        <dbReference type="EMBL" id="QDT32426.1"/>
    </source>
</evidence>
<evidence type="ECO:0000313" key="4">
    <source>
        <dbReference type="Proteomes" id="UP000315724"/>
    </source>
</evidence>